<evidence type="ECO:0000256" key="8">
    <source>
        <dbReference type="ARBA" id="ARBA00022989"/>
    </source>
</evidence>
<comment type="subcellular location">
    <subcellularLocation>
        <location evidence="2">Cell membrane</location>
    </subcellularLocation>
</comment>
<proteinExistence type="predicted"/>
<evidence type="ECO:0000256" key="10">
    <source>
        <dbReference type="ARBA" id="ARBA00023136"/>
    </source>
</evidence>
<evidence type="ECO:0000256" key="2">
    <source>
        <dbReference type="ARBA" id="ARBA00004236"/>
    </source>
</evidence>
<dbReference type="InterPro" id="IPR050428">
    <property type="entry name" value="TCS_sensor_his_kinase"/>
</dbReference>
<dbReference type="GO" id="GO:0000155">
    <property type="term" value="F:phosphorelay sensor kinase activity"/>
    <property type="evidence" value="ECO:0007669"/>
    <property type="project" value="InterPro"/>
</dbReference>
<dbReference type="InterPro" id="IPR036097">
    <property type="entry name" value="HisK_dim/P_sf"/>
</dbReference>
<comment type="caution">
    <text evidence="13">The sequence shown here is derived from an EMBL/GenBank/DDBJ whole genome shotgun (WGS) entry which is preliminary data.</text>
</comment>
<gene>
    <name evidence="13" type="ORF">EWH70_18550</name>
</gene>
<evidence type="ECO:0000256" key="6">
    <source>
        <dbReference type="ARBA" id="ARBA00022692"/>
    </source>
</evidence>
<dbReference type="GO" id="GO:0005886">
    <property type="term" value="C:plasma membrane"/>
    <property type="evidence" value="ECO:0007669"/>
    <property type="project" value="UniProtKB-SubCell"/>
</dbReference>
<accession>A0A4Q7J418</accession>
<dbReference type="PROSITE" id="PS50885">
    <property type="entry name" value="HAMP"/>
    <property type="match status" value="1"/>
</dbReference>
<dbReference type="Pfam" id="PF02518">
    <property type="entry name" value="HATPase_c"/>
    <property type="match status" value="1"/>
</dbReference>
<reference evidence="13 14" key="1">
    <citation type="submission" date="2019-02" db="EMBL/GenBank/DDBJ databases">
        <title>Draft genome sequence of Amycolatopsis sp. 8-3EHSu isolated from roots of Suaeda maritima.</title>
        <authorList>
            <person name="Duangmal K."/>
            <person name="Chantavorakit T."/>
        </authorList>
    </citation>
    <scope>NUCLEOTIDE SEQUENCE [LARGE SCALE GENOMIC DNA]</scope>
    <source>
        <strain evidence="13 14">8-3EHSu</strain>
    </source>
</reference>
<keyword evidence="7 13" id="KW-0418">Kinase</keyword>
<dbReference type="CDD" id="cd00082">
    <property type="entry name" value="HisKA"/>
    <property type="match status" value="1"/>
</dbReference>
<dbReference type="InterPro" id="IPR004358">
    <property type="entry name" value="Sig_transdc_His_kin-like_C"/>
</dbReference>
<name>A0A4Q7J418_9PSEU</name>
<dbReference type="Gene3D" id="3.30.565.10">
    <property type="entry name" value="Histidine kinase-like ATPase, C-terminal domain"/>
    <property type="match status" value="1"/>
</dbReference>
<feature type="domain" description="HAMP" evidence="12">
    <location>
        <begin position="178"/>
        <end position="231"/>
    </location>
</feature>
<dbReference type="PROSITE" id="PS50109">
    <property type="entry name" value="HIS_KIN"/>
    <property type="match status" value="1"/>
</dbReference>
<evidence type="ECO:0000313" key="14">
    <source>
        <dbReference type="Proteomes" id="UP000292003"/>
    </source>
</evidence>
<keyword evidence="6" id="KW-0812">Transmembrane</keyword>
<evidence type="ECO:0000256" key="1">
    <source>
        <dbReference type="ARBA" id="ARBA00000085"/>
    </source>
</evidence>
<dbReference type="InterPro" id="IPR005467">
    <property type="entry name" value="His_kinase_dom"/>
</dbReference>
<dbReference type="SMART" id="SM00387">
    <property type="entry name" value="HATPase_c"/>
    <property type="match status" value="1"/>
</dbReference>
<keyword evidence="8" id="KW-1133">Transmembrane helix</keyword>
<keyword evidence="10" id="KW-0472">Membrane</keyword>
<organism evidence="13 14">
    <name type="scientific">Amycolatopsis suaedae</name>
    <dbReference type="NCBI Taxonomy" id="2510978"/>
    <lineage>
        <taxon>Bacteria</taxon>
        <taxon>Bacillati</taxon>
        <taxon>Actinomycetota</taxon>
        <taxon>Actinomycetes</taxon>
        <taxon>Pseudonocardiales</taxon>
        <taxon>Pseudonocardiaceae</taxon>
        <taxon>Amycolatopsis</taxon>
    </lineage>
</organism>
<dbReference type="PRINTS" id="PR00344">
    <property type="entry name" value="BCTRLSENSOR"/>
</dbReference>
<keyword evidence="9" id="KW-0902">Two-component regulatory system</keyword>
<dbReference type="Gene3D" id="1.10.287.130">
    <property type="match status" value="1"/>
</dbReference>
<keyword evidence="5" id="KW-0808">Transferase</keyword>
<keyword evidence="14" id="KW-1185">Reference proteome</keyword>
<dbReference type="SUPFAM" id="SSF55874">
    <property type="entry name" value="ATPase domain of HSP90 chaperone/DNA topoisomerase II/histidine kinase"/>
    <property type="match status" value="1"/>
</dbReference>
<evidence type="ECO:0000256" key="3">
    <source>
        <dbReference type="ARBA" id="ARBA00012438"/>
    </source>
</evidence>
<dbReference type="SUPFAM" id="SSF158472">
    <property type="entry name" value="HAMP domain-like"/>
    <property type="match status" value="1"/>
</dbReference>
<feature type="domain" description="Histidine kinase" evidence="11">
    <location>
        <begin position="239"/>
        <end position="443"/>
    </location>
</feature>
<dbReference type="PANTHER" id="PTHR45436">
    <property type="entry name" value="SENSOR HISTIDINE KINASE YKOH"/>
    <property type="match status" value="1"/>
</dbReference>
<dbReference type="EC" id="2.7.13.3" evidence="3"/>
<evidence type="ECO:0000256" key="7">
    <source>
        <dbReference type="ARBA" id="ARBA00022777"/>
    </source>
</evidence>
<dbReference type="AlphaFoldDB" id="A0A4Q7J418"/>
<dbReference type="SMART" id="SM00304">
    <property type="entry name" value="HAMP"/>
    <property type="match status" value="1"/>
</dbReference>
<sequence length="444" mass="47717">MRRAGLRIRLVLVVTVAVGLALAAASVWLVTGMSSTLVGELEEQASRKVDAVAEALRDGRAPGADLSSPGYLTVIQIQDEAGRLIQQLPASPVRDVPDAVREARAAAQARQQDAGSDTAADAVVAWRTVATPVGDRTVVAVSRLGPAANGVEVVIDALLVAAPVLTVFVGALTWFAVNRALRPVEDIRRRAEVISHSTLNERLPEPSTADEVARLSGTLNEMLDRIDEGARRQREFVSDASHELRTPLAAMRADIEVTLARPEAADWPALGRRLLDDHRRLERLTGDLLTLARLDEQDPAVTPLRLDEVVTGELHAVRRCELTVEQAPVAVNGNEPQLARLVRNLLDNADRHAVSRVAVGLSVVDDEAVLTVDDDGPGVPADARRRVFDRFHRLDASRTATTGGFGLGLAMVDRVARAHGGRVTVADAPIGGARFEVRLPRDHT</sequence>
<dbReference type="Gene3D" id="6.10.340.10">
    <property type="match status" value="1"/>
</dbReference>
<dbReference type="Proteomes" id="UP000292003">
    <property type="component" value="Unassembled WGS sequence"/>
</dbReference>
<protein>
    <recommendedName>
        <fullName evidence="3">histidine kinase</fullName>
        <ecNumber evidence="3">2.7.13.3</ecNumber>
    </recommendedName>
</protein>
<evidence type="ECO:0000256" key="4">
    <source>
        <dbReference type="ARBA" id="ARBA00022553"/>
    </source>
</evidence>
<dbReference type="RefSeq" id="WP_130476709.1">
    <property type="nucleotide sequence ID" value="NZ_SFCC01000009.1"/>
</dbReference>
<comment type="catalytic activity">
    <reaction evidence="1">
        <text>ATP + protein L-histidine = ADP + protein N-phospho-L-histidine.</text>
        <dbReference type="EC" id="2.7.13.3"/>
    </reaction>
</comment>
<dbReference type="EMBL" id="SFCC01000009">
    <property type="protein sequence ID" value="RZQ62281.1"/>
    <property type="molecule type" value="Genomic_DNA"/>
</dbReference>
<dbReference type="Pfam" id="PF00512">
    <property type="entry name" value="HisKA"/>
    <property type="match status" value="1"/>
</dbReference>
<dbReference type="OrthoDB" id="9786919at2"/>
<evidence type="ECO:0000256" key="9">
    <source>
        <dbReference type="ARBA" id="ARBA00023012"/>
    </source>
</evidence>
<dbReference type="Pfam" id="PF00672">
    <property type="entry name" value="HAMP"/>
    <property type="match status" value="1"/>
</dbReference>
<dbReference type="PANTHER" id="PTHR45436:SF5">
    <property type="entry name" value="SENSOR HISTIDINE KINASE TRCS"/>
    <property type="match status" value="1"/>
</dbReference>
<dbReference type="SUPFAM" id="SSF47384">
    <property type="entry name" value="Homodimeric domain of signal transducing histidine kinase"/>
    <property type="match status" value="1"/>
</dbReference>
<dbReference type="SMART" id="SM00388">
    <property type="entry name" value="HisKA"/>
    <property type="match status" value="1"/>
</dbReference>
<dbReference type="InterPro" id="IPR003594">
    <property type="entry name" value="HATPase_dom"/>
</dbReference>
<dbReference type="CDD" id="cd06225">
    <property type="entry name" value="HAMP"/>
    <property type="match status" value="1"/>
</dbReference>
<evidence type="ECO:0000313" key="13">
    <source>
        <dbReference type="EMBL" id="RZQ62281.1"/>
    </source>
</evidence>
<dbReference type="InterPro" id="IPR036890">
    <property type="entry name" value="HATPase_C_sf"/>
</dbReference>
<evidence type="ECO:0000256" key="5">
    <source>
        <dbReference type="ARBA" id="ARBA00022679"/>
    </source>
</evidence>
<evidence type="ECO:0000259" key="12">
    <source>
        <dbReference type="PROSITE" id="PS50885"/>
    </source>
</evidence>
<dbReference type="InterPro" id="IPR003660">
    <property type="entry name" value="HAMP_dom"/>
</dbReference>
<evidence type="ECO:0000259" key="11">
    <source>
        <dbReference type="PROSITE" id="PS50109"/>
    </source>
</evidence>
<keyword evidence="4" id="KW-0597">Phosphoprotein</keyword>
<dbReference type="InterPro" id="IPR003661">
    <property type="entry name" value="HisK_dim/P_dom"/>
</dbReference>